<evidence type="ECO:0000313" key="2">
    <source>
        <dbReference type="EMBL" id="MFC4826631.1"/>
    </source>
</evidence>
<feature type="domain" description="PIN" evidence="1">
    <location>
        <begin position="2"/>
        <end position="95"/>
    </location>
</feature>
<dbReference type="EMBL" id="JBHSHT010000003">
    <property type="protein sequence ID" value="MFC4826631.1"/>
    <property type="molecule type" value="Genomic_DNA"/>
</dbReference>
<dbReference type="InterPro" id="IPR039018">
    <property type="entry name" value="VapC20-like"/>
</dbReference>
<dbReference type="RefSeq" id="WP_256568020.1">
    <property type="nucleotide sequence ID" value="NZ_CP100403.1"/>
</dbReference>
<organism evidence="2 3">
    <name type="scientific">Halorussus aquaticus</name>
    <dbReference type="NCBI Taxonomy" id="2953748"/>
    <lineage>
        <taxon>Archaea</taxon>
        <taxon>Methanobacteriati</taxon>
        <taxon>Methanobacteriota</taxon>
        <taxon>Stenosarchaea group</taxon>
        <taxon>Halobacteria</taxon>
        <taxon>Halobacteriales</taxon>
        <taxon>Haladaptataceae</taxon>
        <taxon>Halorussus</taxon>
    </lineage>
</organism>
<comment type="caution">
    <text evidence="2">The sequence shown here is derived from an EMBL/GenBank/DDBJ whole genome shotgun (WGS) entry which is preliminary data.</text>
</comment>
<sequence>METLCTNRSVLLELATLILRKVGHAEAVETVETIRAFENFNILPVDKPAFNAACDGFAQYDDHQTSFVDHTGSILAGSRDINHIFAFDSDFRTLGFTLVPEDVGGL</sequence>
<dbReference type="PANTHER" id="PTHR42188">
    <property type="entry name" value="23S RRNA-SPECIFIC ENDONUCLEASE VAPC20"/>
    <property type="match status" value="1"/>
</dbReference>
<keyword evidence="3" id="KW-1185">Reference proteome</keyword>
<dbReference type="Gene3D" id="3.40.50.1010">
    <property type="entry name" value="5'-nuclease"/>
    <property type="match status" value="1"/>
</dbReference>
<dbReference type="GeneID" id="73047760"/>
<proteinExistence type="predicted"/>
<dbReference type="SUPFAM" id="SSF88723">
    <property type="entry name" value="PIN domain-like"/>
    <property type="match status" value="1"/>
</dbReference>
<reference evidence="2 3" key="1">
    <citation type="journal article" date="2019" name="Int. J. Syst. Evol. Microbiol.">
        <title>The Global Catalogue of Microorganisms (GCM) 10K type strain sequencing project: providing services to taxonomists for standard genome sequencing and annotation.</title>
        <authorList>
            <consortium name="The Broad Institute Genomics Platform"/>
            <consortium name="The Broad Institute Genome Sequencing Center for Infectious Disease"/>
            <person name="Wu L."/>
            <person name="Ma J."/>
        </authorList>
    </citation>
    <scope>NUCLEOTIDE SEQUENCE [LARGE SCALE GENOMIC DNA]</scope>
    <source>
        <strain evidence="2 3">XZYJ18</strain>
    </source>
</reference>
<evidence type="ECO:0000313" key="3">
    <source>
        <dbReference type="Proteomes" id="UP001595945"/>
    </source>
</evidence>
<name>A0ABD5Q7F7_9EURY</name>
<accession>A0ABD5Q7F7</accession>
<evidence type="ECO:0000259" key="1">
    <source>
        <dbReference type="Pfam" id="PF01850"/>
    </source>
</evidence>
<dbReference type="Proteomes" id="UP001595945">
    <property type="component" value="Unassembled WGS sequence"/>
</dbReference>
<gene>
    <name evidence="2" type="ORF">ACFO9K_20435</name>
</gene>
<dbReference type="InterPro" id="IPR002716">
    <property type="entry name" value="PIN_dom"/>
</dbReference>
<dbReference type="Pfam" id="PF01850">
    <property type="entry name" value="PIN"/>
    <property type="match status" value="1"/>
</dbReference>
<dbReference type="AlphaFoldDB" id="A0ABD5Q7F7"/>
<protein>
    <submittedName>
        <fullName evidence="2">Type II toxin-antitoxin system VapC family toxin</fullName>
    </submittedName>
</protein>
<dbReference type="InterPro" id="IPR029060">
    <property type="entry name" value="PIN-like_dom_sf"/>
</dbReference>
<dbReference type="PANTHER" id="PTHR42188:SF1">
    <property type="entry name" value="23S RRNA-SPECIFIC ENDONUCLEASE VAPC20"/>
    <property type="match status" value="1"/>
</dbReference>